<dbReference type="Gramene" id="PRQ41833">
    <property type="protein sequence ID" value="PRQ41833"/>
    <property type="gene ID" value="RchiOBHm_Chr3g0451031"/>
</dbReference>
<protein>
    <submittedName>
        <fullName evidence="1">Uncharacterized protein</fullName>
    </submittedName>
</protein>
<accession>A0A2P6R5Y0</accession>
<dbReference type="Proteomes" id="UP000238479">
    <property type="component" value="Chromosome 3"/>
</dbReference>
<keyword evidence="2" id="KW-1185">Reference proteome</keyword>
<comment type="caution">
    <text evidence="1">The sequence shown here is derived from an EMBL/GenBank/DDBJ whole genome shotgun (WGS) entry which is preliminary data.</text>
</comment>
<gene>
    <name evidence="1" type="ORF">RchiOBHm_Chr3g0451031</name>
</gene>
<evidence type="ECO:0000313" key="1">
    <source>
        <dbReference type="EMBL" id="PRQ41833.1"/>
    </source>
</evidence>
<proteinExistence type="predicted"/>
<evidence type="ECO:0000313" key="2">
    <source>
        <dbReference type="Proteomes" id="UP000238479"/>
    </source>
</evidence>
<reference evidence="1 2" key="1">
    <citation type="journal article" date="2018" name="Nat. Genet.">
        <title>The Rosa genome provides new insights in the design of modern roses.</title>
        <authorList>
            <person name="Bendahmane M."/>
        </authorList>
    </citation>
    <scope>NUCLEOTIDE SEQUENCE [LARGE SCALE GENOMIC DNA]</scope>
    <source>
        <strain evidence="2">cv. Old Blush</strain>
    </source>
</reference>
<name>A0A2P6R5Y0_ROSCH</name>
<sequence length="87" mass="9810">MRIGPSNGAADMDGQPSADLMALVEETLGKMPTGEGHLVTWQRDSVTWQNNIGRMKCCRVRSDPICPPPPPRYRLLTNRFEEKKISR</sequence>
<organism evidence="1 2">
    <name type="scientific">Rosa chinensis</name>
    <name type="common">China rose</name>
    <dbReference type="NCBI Taxonomy" id="74649"/>
    <lineage>
        <taxon>Eukaryota</taxon>
        <taxon>Viridiplantae</taxon>
        <taxon>Streptophyta</taxon>
        <taxon>Embryophyta</taxon>
        <taxon>Tracheophyta</taxon>
        <taxon>Spermatophyta</taxon>
        <taxon>Magnoliopsida</taxon>
        <taxon>eudicotyledons</taxon>
        <taxon>Gunneridae</taxon>
        <taxon>Pentapetalae</taxon>
        <taxon>rosids</taxon>
        <taxon>fabids</taxon>
        <taxon>Rosales</taxon>
        <taxon>Rosaceae</taxon>
        <taxon>Rosoideae</taxon>
        <taxon>Rosoideae incertae sedis</taxon>
        <taxon>Rosa</taxon>
    </lineage>
</organism>
<dbReference type="EMBL" id="PDCK01000041">
    <property type="protein sequence ID" value="PRQ41833.1"/>
    <property type="molecule type" value="Genomic_DNA"/>
</dbReference>
<dbReference type="AlphaFoldDB" id="A0A2P6R5Y0"/>